<keyword evidence="1" id="KW-0472">Membrane</keyword>
<accession>A0A9Q4EXA6</accession>
<dbReference type="EMBL" id="JALAXJ010000069">
    <property type="protein sequence ID" value="MCY9231830.1"/>
    <property type="molecule type" value="Genomic_DNA"/>
</dbReference>
<dbReference type="AlphaFoldDB" id="A0A9Q4EXA6"/>
<proteinExistence type="predicted"/>
<comment type="caution">
    <text evidence="2">The sequence shown here is derived from an EMBL/GenBank/DDBJ whole genome shotgun (WGS) entry which is preliminary data.</text>
</comment>
<evidence type="ECO:0000313" key="3">
    <source>
        <dbReference type="Proteomes" id="UP001066278"/>
    </source>
</evidence>
<feature type="transmembrane region" description="Helical" evidence="1">
    <location>
        <begin position="21"/>
        <end position="40"/>
    </location>
</feature>
<reference evidence="2" key="1">
    <citation type="submission" date="2022-02" db="EMBL/GenBank/DDBJ databases">
        <title>Crop Bioprotection Bacillus Genome Sequencing.</title>
        <authorList>
            <person name="Dunlap C."/>
        </authorList>
    </citation>
    <scope>NUCLEOTIDE SEQUENCE</scope>
    <source>
        <strain evidence="2">T20C13</strain>
    </source>
</reference>
<evidence type="ECO:0000313" key="2">
    <source>
        <dbReference type="EMBL" id="MCY9231830.1"/>
    </source>
</evidence>
<organism evidence="2 3">
    <name type="scientific">Bacillus inaquosorum</name>
    <dbReference type="NCBI Taxonomy" id="483913"/>
    <lineage>
        <taxon>Bacteria</taxon>
        <taxon>Bacillati</taxon>
        <taxon>Bacillota</taxon>
        <taxon>Bacilli</taxon>
        <taxon>Bacillales</taxon>
        <taxon>Bacillaceae</taxon>
        <taxon>Bacillus</taxon>
    </lineage>
</organism>
<keyword evidence="1" id="KW-1133">Transmembrane helix</keyword>
<name>A0A9Q4EXA6_9BACI</name>
<gene>
    <name evidence="2" type="ORF">MOE99_21325</name>
</gene>
<evidence type="ECO:0000256" key="1">
    <source>
        <dbReference type="SAM" id="Phobius"/>
    </source>
</evidence>
<keyword evidence="1" id="KW-0812">Transmembrane</keyword>
<protein>
    <submittedName>
        <fullName evidence="2">Uncharacterized protein</fullName>
    </submittedName>
</protein>
<dbReference type="RefSeq" id="WP_088111432.1">
    <property type="nucleotide sequence ID" value="NZ_CP178717.1"/>
</dbReference>
<dbReference type="Proteomes" id="UP001066278">
    <property type="component" value="Unassembled WGS sequence"/>
</dbReference>
<sequence length="52" mass="6087">MITNQQQKDLKKRATFKKLNLAINSYVELLFLSIPLIHLFKWLGSLALHLVH</sequence>